<feature type="region of interest" description="Disordered" evidence="3">
    <location>
        <begin position="195"/>
        <end position="214"/>
    </location>
</feature>
<dbReference type="Gene3D" id="3.60.40.10">
    <property type="entry name" value="PPM-type phosphatase domain"/>
    <property type="match status" value="1"/>
</dbReference>
<evidence type="ECO:0000256" key="3">
    <source>
        <dbReference type="SAM" id="MobiDB-lite"/>
    </source>
</evidence>
<dbReference type="PROSITE" id="PS50113">
    <property type="entry name" value="PAC"/>
    <property type="match status" value="1"/>
</dbReference>
<feature type="coiled-coil region" evidence="2">
    <location>
        <begin position="508"/>
        <end position="535"/>
    </location>
</feature>
<dbReference type="GO" id="GO:0016787">
    <property type="term" value="F:hydrolase activity"/>
    <property type="evidence" value="ECO:0007669"/>
    <property type="project" value="UniProtKB-KW"/>
</dbReference>
<dbReference type="PROSITE" id="PS51746">
    <property type="entry name" value="PPM_2"/>
    <property type="match status" value="1"/>
</dbReference>
<feature type="domain" description="PAC" evidence="4">
    <location>
        <begin position="466"/>
        <end position="517"/>
    </location>
</feature>
<dbReference type="Pfam" id="PF07228">
    <property type="entry name" value="SpoIIE"/>
    <property type="match status" value="1"/>
</dbReference>
<protein>
    <submittedName>
        <fullName evidence="6">Phosphoserine phosphatase RsbU</fullName>
        <ecNumber evidence="6">3.1.3.3</ecNumber>
    </submittedName>
</protein>
<dbReference type="InterPro" id="IPR000700">
    <property type="entry name" value="PAS-assoc_C"/>
</dbReference>
<dbReference type="InterPro" id="IPR000014">
    <property type="entry name" value="PAS"/>
</dbReference>
<keyword evidence="2" id="KW-0175">Coiled coil</keyword>
<accession>A0ABY3ZC76</accession>
<dbReference type="InterPro" id="IPR035965">
    <property type="entry name" value="PAS-like_dom_sf"/>
</dbReference>
<evidence type="ECO:0000313" key="7">
    <source>
        <dbReference type="Proteomes" id="UP000829494"/>
    </source>
</evidence>
<evidence type="ECO:0000259" key="4">
    <source>
        <dbReference type="PROSITE" id="PS50113"/>
    </source>
</evidence>
<gene>
    <name evidence="6" type="primary">rsbU14</name>
    <name evidence="6" type="ORF">SRIMR7_37775</name>
</gene>
<proteinExistence type="predicted"/>
<organism evidence="6 7">
    <name type="scientific">Streptomyces rimosus subsp. rimosus</name>
    <dbReference type="NCBI Taxonomy" id="132474"/>
    <lineage>
        <taxon>Bacteria</taxon>
        <taxon>Bacillati</taxon>
        <taxon>Actinomycetota</taxon>
        <taxon>Actinomycetes</taxon>
        <taxon>Kitasatosporales</taxon>
        <taxon>Streptomycetaceae</taxon>
        <taxon>Streptomyces</taxon>
    </lineage>
</organism>
<feature type="domain" description="PPM-type phosphatase" evidence="5">
    <location>
        <begin position="549"/>
        <end position="758"/>
    </location>
</feature>
<reference evidence="6 7" key="1">
    <citation type="submission" date="2022-03" db="EMBL/GenBank/DDBJ databases">
        <title>Complete genome of Streptomyces rimosus ssp. rimosus R7 (=ATCC 10970).</title>
        <authorList>
            <person name="Beganovic S."/>
            <person name="Ruckert C."/>
            <person name="Busche T."/>
            <person name="Kalinowski J."/>
            <person name="Wittmann C."/>
        </authorList>
    </citation>
    <scope>NUCLEOTIDE SEQUENCE [LARGE SCALE GENOMIC DNA]</scope>
    <source>
        <strain evidence="6 7">R7</strain>
    </source>
</reference>
<dbReference type="InterPro" id="IPR036457">
    <property type="entry name" value="PPM-type-like_dom_sf"/>
</dbReference>
<dbReference type="PANTHER" id="PTHR43156">
    <property type="entry name" value="STAGE II SPORULATION PROTEIN E-RELATED"/>
    <property type="match status" value="1"/>
</dbReference>
<dbReference type="SMART" id="SM00331">
    <property type="entry name" value="PP2C_SIG"/>
    <property type="match status" value="1"/>
</dbReference>
<dbReference type="PANTHER" id="PTHR43156:SF2">
    <property type="entry name" value="STAGE II SPORULATION PROTEIN E"/>
    <property type="match status" value="1"/>
</dbReference>
<evidence type="ECO:0000256" key="1">
    <source>
        <dbReference type="ARBA" id="ARBA00022801"/>
    </source>
</evidence>
<dbReference type="InterPro" id="IPR001932">
    <property type="entry name" value="PPM-type_phosphatase-like_dom"/>
</dbReference>
<evidence type="ECO:0000313" key="6">
    <source>
        <dbReference type="EMBL" id="UNZ07923.1"/>
    </source>
</evidence>
<evidence type="ECO:0000259" key="5">
    <source>
        <dbReference type="PROSITE" id="PS51746"/>
    </source>
</evidence>
<evidence type="ECO:0000256" key="2">
    <source>
        <dbReference type="SAM" id="Coils"/>
    </source>
</evidence>
<keyword evidence="7" id="KW-1185">Reference proteome</keyword>
<name>A0ABY3ZC76_STRRM</name>
<keyword evidence="1 6" id="KW-0378">Hydrolase</keyword>
<feature type="region of interest" description="Disordered" evidence="3">
    <location>
        <begin position="1"/>
        <end position="22"/>
    </location>
</feature>
<dbReference type="SUPFAM" id="SSF81606">
    <property type="entry name" value="PP2C-like"/>
    <property type="match status" value="1"/>
</dbReference>
<dbReference type="Gene3D" id="3.30.450.20">
    <property type="entry name" value="PAS domain"/>
    <property type="match status" value="2"/>
</dbReference>
<dbReference type="SUPFAM" id="SSF55785">
    <property type="entry name" value="PYP-like sensor domain (PAS domain)"/>
    <property type="match status" value="2"/>
</dbReference>
<dbReference type="EMBL" id="CP094298">
    <property type="protein sequence ID" value="UNZ07923.1"/>
    <property type="molecule type" value="Genomic_DNA"/>
</dbReference>
<dbReference type="Proteomes" id="UP000829494">
    <property type="component" value="Chromosome"/>
</dbReference>
<dbReference type="InterPro" id="IPR052016">
    <property type="entry name" value="Bact_Sigma-Reg"/>
</dbReference>
<dbReference type="CDD" id="cd00130">
    <property type="entry name" value="PAS"/>
    <property type="match status" value="1"/>
</dbReference>
<sequence length="760" mass="80851">MVRCDSGATGSRPEESGRAPGAALSAVRVEELLIKHLGCDEAQARACASGLLGTPAADAPGLLPSARTVYGAGRLTGAVEDRAIRTTGVKARAGTVPHDFGPYDGTADLAAARNPVELAQQLLERTEETGATAVLLAVVDEDGGLRTSGAAGSAARTDSDWSQIPLHCILPLARMSAADQQVWLDDEAGDRSLTWVSAGRDRPGGPRAPGNGGRPGTAVCVVSVIWSGPERPAPTARDRLEALADRAGQRLRGLAALKPPDEGVRTAWLDAVIDAVPVPAALLRPLRDGLGRVVEFTIERCNARAIDILGRTPDQITGSRLLETFPGMILSGIFDAYVAVLETGVPLDRGPFSYEEPFQGVTRPAVLSVRAQRAAGGLLVTWQFHDGQTHTSTRIDDDERLVNLGWAEWKPATGGVTWSRRMYDILERPPELGPLPLDALSGYVIEEDLPTVVKAVQSLARAPGPVRFEVRTRASDGPRHVSVSAELLRDSLGNLVALRGVVQDVTDVRRTEAALEATRREAESQQLRMAEELQLALLPRAHTTLPGLRAAIRYQPAENCARVGGDWFEATPLPDGRVLIAIGDVLGHGLQAAAGMAQLRNALLGIAYTGADPARILDCLNLVAFHGHDESLNATAAVGHFDPQRRTLTWARAGHPPPVLVRGDRATELVTDDGTSLGASLDPGYACKTLTLRPGDRVILYTDGLVERRSDRSGNREDLLLSAARQGAHGDPEAHLETLLSVLHTNPEDDTCVIVLHVGS</sequence>
<dbReference type="EC" id="3.1.3.3" evidence="6"/>